<dbReference type="Proteomes" id="UP000813423">
    <property type="component" value="Unassembled WGS sequence"/>
</dbReference>
<sequence length="107" mass="11775">MAPWMQPLTGGIPAAEHSFSACLNEVRSDTSQRGVATRTPRSSRSRSSSFAESLVAPLRERRMRFFAPRLAIHRAILRPTGYGPSPQAGFFHDYGCNLTTWPPKAGS</sequence>
<accession>A0A9P8NPT3</accession>
<dbReference type="AlphaFoldDB" id="A0A9P8NPT3"/>
<evidence type="ECO:0000313" key="3">
    <source>
        <dbReference type="Proteomes" id="UP000813423"/>
    </source>
</evidence>
<proteinExistence type="predicted"/>
<feature type="region of interest" description="Disordered" evidence="1">
    <location>
        <begin position="27"/>
        <end position="51"/>
    </location>
</feature>
<comment type="caution">
    <text evidence="2">The sequence shown here is derived from an EMBL/GenBank/DDBJ whole genome shotgun (WGS) entry which is preliminary data.</text>
</comment>
<organism evidence="2 3">
    <name type="scientific">Aspergillus fumigatus</name>
    <name type="common">Neosartorya fumigata</name>
    <dbReference type="NCBI Taxonomy" id="746128"/>
    <lineage>
        <taxon>Eukaryota</taxon>
        <taxon>Fungi</taxon>
        <taxon>Dikarya</taxon>
        <taxon>Ascomycota</taxon>
        <taxon>Pezizomycotina</taxon>
        <taxon>Eurotiomycetes</taxon>
        <taxon>Eurotiomycetidae</taxon>
        <taxon>Eurotiales</taxon>
        <taxon>Aspergillaceae</taxon>
        <taxon>Aspergillus</taxon>
        <taxon>Aspergillus subgen. Fumigati</taxon>
    </lineage>
</organism>
<evidence type="ECO:0000313" key="2">
    <source>
        <dbReference type="EMBL" id="KAH1910930.1"/>
    </source>
</evidence>
<name>A0A9P8NPT3_ASPFM</name>
<reference evidence="2" key="1">
    <citation type="submission" date="2021-08" db="EMBL/GenBank/DDBJ databases">
        <title>Global Aspergillus fumigatus from environmental and clinical sources.</title>
        <authorList>
            <person name="Barber A."/>
            <person name="Sae-Ong T."/>
        </authorList>
    </citation>
    <scope>NUCLEOTIDE SEQUENCE</scope>
    <source>
        <strain evidence="2">NRZ-2016-071</strain>
    </source>
</reference>
<dbReference type="EMBL" id="JAIBSC010000004">
    <property type="protein sequence ID" value="KAH1910930.1"/>
    <property type="molecule type" value="Genomic_DNA"/>
</dbReference>
<evidence type="ECO:0000256" key="1">
    <source>
        <dbReference type="SAM" id="MobiDB-lite"/>
    </source>
</evidence>
<gene>
    <name evidence="2" type="ORF">KXV57_005700</name>
</gene>
<protein>
    <submittedName>
        <fullName evidence="2">Uncharacterized protein</fullName>
    </submittedName>
</protein>